<sequence>MTNFAGLARLRNVIKQVTSRAEAEGDTDSQEFVDFCHMQLQELISCDDWLPEEFAAAHPDHYQQYLLHCDPLERFSLISFVWGPGQKTPIHNHETWGLIGMLRGSEISQAYEVADEGGLVPGRHEVLNPGDIAFVSPEAGDIHEVINAFEDQVSISIHLYGANIGVVERSVYEPASGRSRPFVSGYASALTPNIWGLSA</sequence>
<keyword evidence="2" id="KW-0479">Metal-binding</keyword>
<reference evidence="7" key="1">
    <citation type="journal article" date="2019" name="Int. J. Syst. Evol. Microbiol.">
        <title>The Global Catalogue of Microorganisms (GCM) 10K type strain sequencing project: providing services to taxonomists for standard genome sequencing and annotation.</title>
        <authorList>
            <consortium name="The Broad Institute Genomics Platform"/>
            <consortium name="The Broad Institute Genome Sequencing Center for Infectious Disease"/>
            <person name="Wu L."/>
            <person name="Ma J."/>
        </authorList>
    </citation>
    <scope>NUCLEOTIDE SEQUENCE [LARGE SCALE GENOMIC DNA]</scope>
    <source>
        <strain evidence="7">CECT 8472</strain>
    </source>
</reference>
<name>A0ABV8UI90_9PROT</name>
<keyword evidence="5" id="KW-0408">Iron</keyword>
<evidence type="ECO:0000313" key="7">
    <source>
        <dbReference type="Proteomes" id="UP001595799"/>
    </source>
</evidence>
<accession>A0ABV8UI90</accession>
<proteinExistence type="inferred from homology"/>
<dbReference type="CDD" id="cd10548">
    <property type="entry name" value="cupin_CDO"/>
    <property type="match status" value="1"/>
</dbReference>
<comment type="caution">
    <text evidence="6">The sequence shown here is derived from an EMBL/GenBank/DDBJ whole genome shotgun (WGS) entry which is preliminary data.</text>
</comment>
<comment type="similarity">
    <text evidence="1">Belongs to the cysteine dioxygenase family.</text>
</comment>
<dbReference type="InterPro" id="IPR014710">
    <property type="entry name" value="RmlC-like_jellyroll"/>
</dbReference>
<dbReference type="GO" id="GO:0051213">
    <property type="term" value="F:dioxygenase activity"/>
    <property type="evidence" value="ECO:0007669"/>
    <property type="project" value="UniProtKB-KW"/>
</dbReference>
<gene>
    <name evidence="6" type="ORF">ACFOW6_05500</name>
</gene>
<dbReference type="InterPro" id="IPR011051">
    <property type="entry name" value="RmlC_Cupin_sf"/>
</dbReference>
<dbReference type="InterPro" id="IPR010300">
    <property type="entry name" value="CDO_1"/>
</dbReference>
<evidence type="ECO:0000256" key="2">
    <source>
        <dbReference type="ARBA" id="ARBA00022723"/>
    </source>
</evidence>
<evidence type="ECO:0000256" key="1">
    <source>
        <dbReference type="ARBA" id="ARBA00006622"/>
    </source>
</evidence>
<dbReference type="Pfam" id="PF05995">
    <property type="entry name" value="CDO_I"/>
    <property type="match status" value="1"/>
</dbReference>
<evidence type="ECO:0000256" key="3">
    <source>
        <dbReference type="ARBA" id="ARBA00022964"/>
    </source>
</evidence>
<dbReference type="Gene3D" id="2.60.120.10">
    <property type="entry name" value="Jelly Rolls"/>
    <property type="match status" value="1"/>
</dbReference>
<keyword evidence="7" id="KW-1185">Reference proteome</keyword>
<dbReference type="PANTHER" id="PTHR12918">
    <property type="entry name" value="CYSTEINE DIOXYGENASE"/>
    <property type="match status" value="1"/>
</dbReference>
<dbReference type="Proteomes" id="UP001595799">
    <property type="component" value="Unassembled WGS sequence"/>
</dbReference>
<organism evidence="6 7">
    <name type="scientific">Fodinicurvata halophila</name>
    <dbReference type="NCBI Taxonomy" id="1419723"/>
    <lineage>
        <taxon>Bacteria</taxon>
        <taxon>Pseudomonadati</taxon>
        <taxon>Pseudomonadota</taxon>
        <taxon>Alphaproteobacteria</taxon>
        <taxon>Rhodospirillales</taxon>
        <taxon>Rhodovibrionaceae</taxon>
        <taxon>Fodinicurvata</taxon>
    </lineage>
</organism>
<dbReference type="EMBL" id="JBHSCW010000003">
    <property type="protein sequence ID" value="MFC4350993.1"/>
    <property type="molecule type" value="Genomic_DNA"/>
</dbReference>
<evidence type="ECO:0000313" key="6">
    <source>
        <dbReference type="EMBL" id="MFC4350993.1"/>
    </source>
</evidence>
<evidence type="ECO:0000256" key="4">
    <source>
        <dbReference type="ARBA" id="ARBA00023002"/>
    </source>
</evidence>
<dbReference type="RefSeq" id="WP_382421335.1">
    <property type="nucleotide sequence ID" value="NZ_JBHSCW010000003.1"/>
</dbReference>
<evidence type="ECO:0000256" key="5">
    <source>
        <dbReference type="ARBA" id="ARBA00023004"/>
    </source>
</evidence>
<dbReference type="PANTHER" id="PTHR12918:SF1">
    <property type="entry name" value="CYSTEINE DIOXYGENASE TYPE 1"/>
    <property type="match status" value="1"/>
</dbReference>
<keyword evidence="4" id="KW-0560">Oxidoreductase</keyword>
<keyword evidence="3 6" id="KW-0223">Dioxygenase</keyword>
<protein>
    <submittedName>
        <fullName evidence="6">Cysteine dioxygenase</fullName>
    </submittedName>
</protein>
<dbReference type="SUPFAM" id="SSF51182">
    <property type="entry name" value="RmlC-like cupins"/>
    <property type="match status" value="1"/>
</dbReference>